<feature type="binding site" evidence="15">
    <location>
        <position position="58"/>
    </location>
    <ligand>
        <name>[4Fe-4S] cluster</name>
        <dbReference type="ChEBI" id="CHEBI:49883"/>
    </ligand>
</feature>
<sequence length="805" mass="89799" precursor="true">MDAQRRTFLKSSAMAAAGSLVASGTSLSLPVLAAEDHLPDGDDVRWNKAPCRFCGTGCHVQVGVESGRVVAIAGDKAADVNKGLLCVKGYHVGGILYGEDRLTQPLLRKEGRLTEVSWDEAITIIAERIMKAPERFAFYGSGQWTIPEGYAAQKLMKGGLGNNQIDPNARLCMASAVTGFLATYGVDEPAGCYQDLDECDVVITWGNNPAEMHPVLFSRVTDRRSRGEKVMLIDIGTRRTRTTDAADEYLEMKPHGDVAISLGVMHLLVANENYDKAFVEKHCNFRGAEADAPTLHGEAISEADFRKRIAKYTPEHVEALSGVPAAKIRMLADLFADREIRITSLWCMGMNQHTMGTAINSLVHGVHLLSGHFGRPGDAPTSLTGQPSACGTVREVGTLAHALPGGRLVENAEHRQQCEELWNLRPGSINATPGYHTVKMFEQFTKPTAEGGDIDTMFVQVTNPGQTLPNLNALFNDKQGLEDKFLIVSDVYPTATTRLADLILPAAMWVEKNGMFGNSERRTQQWFKMVDPPGQARDDCWMTIAIAHKLLELGHEGMKDKDGEFIFAVRDDAGDELPVWEYEHYYDTNVDKHLFEEYRGFTTMKHKNLAPYDEYVKARGLRWPVVEQPDGSWRETRYRFSGFDDPFVAEGEEFDFYHSSSKDGRAQIWFHEYQPPPEMPDGEYPFWLCTGRVLEHWHSGTMTRRVAPLSRAMPTAYVEMNPEDARAANIRQGETVVIESRRGTAELPVWIDGRGRPPRGTVFVPFFDETKLINNCTLEAHDPFSKQPDYKKCAVRVMKQSGART</sequence>
<dbReference type="GO" id="GO:0009325">
    <property type="term" value="C:nitrate reductase complex"/>
    <property type="evidence" value="ECO:0007669"/>
    <property type="project" value="TreeGrafter"/>
</dbReference>
<comment type="function">
    <text evidence="14">Catalytic subunit of the periplasmic nitrate reductase complex NapAB. Receives electrons from NapB and catalyzes the reduction of nitrate to nitrite.</text>
</comment>
<dbReference type="RefSeq" id="WP_145286997.1">
    <property type="nucleotide sequence ID" value="NZ_CP036291.1"/>
</dbReference>
<keyword evidence="11 15" id="KW-0411">Iron-sulfur</keyword>
<dbReference type="Pfam" id="PF04879">
    <property type="entry name" value="Molybdop_Fe4S4"/>
    <property type="match status" value="1"/>
</dbReference>
<name>A0A518DEA7_9BACT</name>
<dbReference type="Proteomes" id="UP000317429">
    <property type="component" value="Chromosome"/>
</dbReference>
<feature type="binding site" evidence="15">
    <location>
        <position position="51"/>
    </location>
    <ligand>
        <name>[4Fe-4S] cluster</name>
        <dbReference type="ChEBI" id="CHEBI:49883"/>
    </ligand>
</feature>
<feature type="binding site" evidence="15">
    <location>
        <position position="791"/>
    </location>
    <ligand>
        <name>Mo-bis(molybdopterin guanine dinucleotide)</name>
        <dbReference type="ChEBI" id="CHEBI:60539"/>
    </ligand>
</feature>
<feature type="binding site" evidence="15">
    <location>
        <position position="143"/>
    </location>
    <ligand>
        <name>Mo-bis(molybdopterin guanine dinucleotide)</name>
        <dbReference type="ChEBI" id="CHEBI:60539"/>
    </ligand>
</feature>
<dbReference type="GO" id="GO:0051539">
    <property type="term" value="F:4 iron, 4 sulfur cluster binding"/>
    <property type="evidence" value="ECO:0007669"/>
    <property type="project" value="UniProtKB-KW"/>
</dbReference>
<dbReference type="GO" id="GO:0043546">
    <property type="term" value="F:molybdopterin cofactor binding"/>
    <property type="evidence" value="ECO:0007669"/>
    <property type="project" value="InterPro"/>
</dbReference>
<dbReference type="Pfam" id="PF01568">
    <property type="entry name" value="Molydop_binding"/>
    <property type="match status" value="1"/>
</dbReference>
<feature type="binding site" evidence="15">
    <location>
        <position position="348"/>
    </location>
    <ligand>
        <name>Mo-bis(molybdopterin guanine dinucleotide)</name>
        <dbReference type="ChEBI" id="CHEBI:60539"/>
    </ligand>
</feature>
<organism evidence="18 19">
    <name type="scientific">Pirellulimonas nuda</name>
    <dbReference type="NCBI Taxonomy" id="2528009"/>
    <lineage>
        <taxon>Bacteria</taxon>
        <taxon>Pseudomonadati</taxon>
        <taxon>Planctomycetota</taxon>
        <taxon>Planctomycetia</taxon>
        <taxon>Pirellulales</taxon>
        <taxon>Lacipirellulaceae</taxon>
        <taxon>Pirellulimonas</taxon>
    </lineage>
</organism>
<comment type="subunit">
    <text evidence="15">Component of the nitrate reductase NapAB complex composed of NapA and NapB.</text>
</comment>
<dbReference type="CDD" id="cd02791">
    <property type="entry name" value="MopB_CT_Nitrate-R-NapA-like"/>
    <property type="match status" value="1"/>
</dbReference>
<feature type="signal peptide" evidence="16">
    <location>
        <begin position="1"/>
        <end position="33"/>
    </location>
</feature>
<dbReference type="AlphaFoldDB" id="A0A518DEA7"/>
<dbReference type="GO" id="GO:0009055">
    <property type="term" value="F:electron transfer activity"/>
    <property type="evidence" value="ECO:0007669"/>
    <property type="project" value="UniProtKB-UniRule"/>
</dbReference>
<dbReference type="EMBL" id="CP036291">
    <property type="protein sequence ID" value="QDU89796.1"/>
    <property type="molecule type" value="Genomic_DNA"/>
</dbReference>
<dbReference type="SMART" id="SM00926">
    <property type="entry name" value="Molybdop_Fe4S4"/>
    <property type="match status" value="1"/>
</dbReference>
<dbReference type="GO" id="GO:0030151">
    <property type="term" value="F:molybdenum ion binding"/>
    <property type="evidence" value="ECO:0007669"/>
    <property type="project" value="InterPro"/>
</dbReference>
<feature type="binding site" evidence="15">
    <location>
        <position position="539"/>
    </location>
    <ligand>
        <name>Mo-bis(molybdopterin guanine dinucleotide)</name>
        <dbReference type="ChEBI" id="CHEBI:60539"/>
    </ligand>
</feature>
<dbReference type="GO" id="GO:0006777">
    <property type="term" value="P:Mo-molybdopterin cofactor biosynthetic process"/>
    <property type="evidence" value="ECO:0007669"/>
    <property type="project" value="UniProtKB-UniRule"/>
</dbReference>
<dbReference type="InterPro" id="IPR050123">
    <property type="entry name" value="Prok_molybdopt-oxidoreductase"/>
</dbReference>
<dbReference type="InterPro" id="IPR041957">
    <property type="entry name" value="CT_Nitrate-R-NapA-like"/>
</dbReference>
<evidence type="ECO:0000256" key="4">
    <source>
        <dbReference type="ARBA" id="ARBA00022505"/>
    </source>
</evidence>
<comment type="PTM">
    <text evidence="15">Predicted to be exported by the Tat system. The position of the signal peptide cleavage has not been experimentally proven.</text>
</comment>
<reference evidence="18 19" key="1">
    <citation type="submission" date="2019-02" db="EMBL/GenBank/DDBJ databases">
        <title>Deep-cultivation of Planctomycetes and their phenomic and genomic characterization uncovers novel biology.</title>
        <authorList>
            <person name="Wiegand S."/>
            <person name="Jogler M."/>
            <person name="Boedeker C."/>
            <person name="Pinto D."/>
            <person name="Vollmers J."/>
            <person name="Rivas-Marin E."/>
            <person name="Kohn T."/>
            <person name="Peeters S.H."/>
            <person name="Heuer A."/>
            <person name="Rast P."/>
            <person name="Oberbeckmann S."/>
            <person name="Bunk B."/>
            <person name="Jeske O."/>
            <person name="Meyerdierks A."/>
            <person name="Storesund J.E."/>
            <person name="Kallscheuer N."/>
            <person name="Luecker S."/>
            <person name="Lage O.M."/>
            <person name="Pohl T."/>
            <person name="Merkel B.J."/>
            <person name="Hornburger P."/>
            <person name="Mueller R.-W."/>
            <person name="Bruemmer F."/>
            <person name="Labrenz M."/>
            <person name="Spormann A.M."/>
            <person name="Op den Camp H."/>
            <person name="Overmann J."/>
            <person name="Amann R."/>
            <person name="Jetten M.S.M."/>
            <person name="Mascher T."/>
            <person name="Medema M.H."/>
            <person name="Devos D.P."/>
            <person name="Kaster A.-K."/>
            <person name="Ovreas L."/>
            <person name="Rohde M."/>
            <person name="Galperin M.Y."/>
            <person name="Jogler C."/>
        </authorList>
    </citation>
    <scope>NUCLEOTIDE SEQUENCE [LARGE SCALE GENOMIC DNA]</scope>
    <source>
        <strain evidence="18 19">Pla175</strain>
    </source>
</reference>
<dbReference type="PANTHER" id="PTHR43105:SF11">
    <property type="entry name" value="PERIPLASMIC NITRATE REDUCTASE"/>
    <property type="match status" value="1"/>
</dbReference>
<evidence type="ECO:0000256" key="8">
    <source>
        <dbReference type="ARBA" id="ARBA00022982"/>
    </source>
</evidence>
<dbReference type="OrthoDB" id="9805142at2"/>
<feature type="binding site" evidence="15">
    <location>
        <begin position="690"/>
        <end position="699"/>
    </location>
    <ligand>
        <name>Mo-bis(molybdopterin guanine dinucleotide)</name>
        <dbReference type="ChEBI" id="CHEBI:60539"/>
    </ligand>
</feature>
<comment type="similarity">
    <text evidence="1 15">Belongs to the prokaryotic molybdopterin-containing oxidoreductase family. NasA/NapA/NarB subfamily.</text>
</comment>
<dbReference type="EC" id="1.9.6.1" evidence="15"/>
<feature type="chain" id="PRO_5022137665" description="Nitrate reductase" evidence="16">
    <location>
        <begin position="34"/>
        <end position="805"/>
    </location>
</feature>
<keyword evidence="8 15" id="KW-0249">Electron transport</keyword>
<dbReference type="HAMAP" id="MF_01630">
    <property type="entry name" value="Nitrate_reduct_NapA"/>
    <property type="match status" value="1"/>
</dbReference>
<feature type="binding site" evidence="15">
    <location>
        <position position="54"/>
    </location>
    <ligand>
        <name>[4Fe-4S] cluster</name>
        <dbReference type="ChEBI" id="CHEBI:49883"/>
    </ligand>
</feature>
<feature type="binding site" evidence="15">
    <location>
        <position position="774"/>
    </location>
    <ligand>
        <name>Mo-bis(molybdopterin guanine dinucleotide)</name>
        <dbReference type="ChEBI" id="CHEBI:60539"/>
    </ligand>
</feature>
<evidence type="ECO:0000256" key="9">
    <source>
        <dbReference type="ARBA" id="ARBA00023002"/>
    </source>
</evidence>
<dbReference type="Pfam" id="PF00384">
    <property type="entry name" value="Molybdopterin"/>
    <property type="match status" value="1"/>
</dbReference>
<keyword evidence="9 15" id="KW-0560">Oxidoreductase</keyword>
<dbReference type="InterPro" id="IPR006963">
    <property type="entry name" value="Mopterin_OxRdtase_4Fe-4S_dom"/>
</dbReference>
<evidence type="ECO:0000313" key="19">
    <source>
        <dbReference type="Proteomes" id="UP000317429"/>
    </source>
</evidence>
<dbReference type="InterPro" id="IPR006656">
    <property type="entry name" value="Mopterin_OxRdtase"/>
</dbReference>
<keyword evidence="19" id="KW-1185">Reference proteome</keyword>
<dbReference type="GO" id="GO:0016020">
    <property type="term" value="C:membrane"/>
    <property type="evidence" value="ECO:0007669"/>
    <property type="project" value="TreeGrafter"/>
</dbReference>
<dbReference type="PROSITE" id="PS51669">
    <property type="entry name" value="4FE4S_MOW_BIS_MGD"/>
    <property type="match status" value="1"/>
</dbReference>
<evidence type="ECO:0000256" key="3">
    <source>
        <dbReference type="ARBA" id="ARBA00022485"/>
    </source>
</evidence>
<keyword evidence="2 15" id="KW-0813">Transport</keyword>
<comment type="cofactor">
    <cofactor evidence="15">
        <name>Mo-bis(molybdopterin guanine dinucleotide)</name>
        <dbReference type="ChEBI" id="CHEBI:60539"/>
    </cofactor>
    <text evidence="15">Binds 1 molybdenum-bis(molybdopterin guanine dinucleotide) (Mo-bis-MGD) cofactor per subunit.</text>
</comment>
<gene>
    <name evidence="15 18" type="primary">napA</name>
    <name evidence="18" type="ORF">Pla175_31910</name>
</gene>
<evidence type="ECO:0000256" key="11">
    <source>
        <dbReference type="ARBA" id="ARBA00023014"/>
    </source>
</evidence>
<feature type="domain" description="4Fe-4S Mo/W bis-MGD-type" evidence="17">
    <location>
        <begin position="44"/>
        <end position="100"/>
    </location>
</feature>
<keyword evidence="5 15" id="KW-0479">Metal-binding</keyword>
<keyword evidence="12 15" id="KW-0534">Nitrate assimilation</keyword>
<proteinExistence type="inferred from homology"/>
<feature type="binding site" evidence="15">
    <location>
        <position position="86"/>
    </location>
    <ligand>
        <name>[4Fe-4S] cluster</name>
        <dbReference type="ChEBI" id="CHEBI:49883"/>
    </ligand>
</feature>
<comment type="caution">
    <text evidence="15">Lacks conserved residue(s) required for the propagation of feature annotation.</text>
</comment>
<dbReference type="SUPFAM" id="SSF53706">
    <property type="entry name" value="Formate dehydrogenase/DMSO reductase, domains 1-3"/>
    <property type="match status" value="1"/>
</dbReference>
<keyword evidence="6 15" id="KW-0732">Signal</keyword>
<comment type="catalytic activity">
    <reaction evidence="13 15">
        <text>2 Fe(II)-[cytochrome] + nitrate + 2 H(+) = 2 Fe(III)-[cytochrome] + nitrite + H2O</text>
        <dbReference type="Rhea" id="RHEA:12909"/>
        <dbReference type="Rhea" id="RHEA-COMP:11777"/>
        <dbReference type="Rhea" id="RHEA-COMP:11778"/>
        <dbReference type="ChEBI" id="CHEBI:15377"/>
        <dbReference type="ChEBI" id="CHEBI:15378"/>
        <dbReference type="ChEBI" id="CHEBI:16301"/>
        <dbReference type="ChEBI" id="CHEBI:17632"/>
        <dbReference type="ChEBI" id="CHEBI:29033"/>
        <dbReference type="ChEBI" id="CHEBI:29034"/>
        <dbReference type="EC" id="1.9.6.1"/>
    </reaction>
</comment>
<comment type="subcellular location">
    <subcellularLocation>
        <location evidence="15">Secreted</location>
    </subcellularLocation>
    <text evidence="15">Membrane-associated.</text>
</comment>
<keyword evidence="3 15" id="KW-0004">4Fe-4S</keyword>
<dbReference type="InterPro" id="IPR006657">
    <property type="entry name" value="MoPterin_dinucl-bd_dom"/>
</dbReference>
<protein>
    <recommendedName>
        <fullName evidence="15">Nitrate reductase</fullName>
        <ecNumber evidence="15">1.9.6.1</ecNumber>
    </recommendedName>
</protein>
<dbReference type="Gene3D" id="3.40.228.10">
    <property type="entry name" value="Dimethylsulfoxide Reductase, domain 2"/>
    <property type="match status" value="1"/>
</dbReference>
<keyword evidence="10 15" id="KW-0408">Iron</keyword>
<feature type="binding site" evidence="15">
    <location>
        <position position="766"/>
    </location>
    <ligand>
        <name>substrate</name>
    </ligand>
</feature>
<dbReference type="InterPro" id="IPR009010">
    <property type="entry name" value="Asp_de-COase-like_dom_sf"/>
</dbReference>
<dbReference type="PROSITE" id="PS51318">
    <property type="entry name" value="TAT"/>
    <property type="match status" value="1"/>
</dbReference>
<evidence type="ECO:0000256" key="15">
    <source>
        <dbReference type="HAMAP-Rule" id="MF_01630"/>
    </source>
</evidence>
<dbReference type="Gene3D" id="2.40.40.20">
    <property type="match status" value="1"/>
</dbReference>
<accession>A0A518DEA7</accession>
<dbReference type="Gene3D" id="3.40.50.740">
    <property type="match status" value="1"/>
</dbReference>
<keyword evidence="4 15" id="KW-0500">Molybdenum</keyword>
<dbReference type="GO" id="GO:0005576">
    <property type="term" value="C:extracellular region"/>
    <property type="evidence" value="ECO:0007669"/>
    <property type="project" value="UniProtKB-SubCell"/>
</dbReference>
<dbReference type="GO" id="GO:0045333">
    <property type="term" value="P:cellular respiration"/>
    <property type="evidence" value="ECO:0007669"/>
    <property type="project" value="UniProtKB-ARBA"/>
</dbReference>
<evidence type="ECO:0000256" key="5">
    <source>
        <dbReference type="ARBA" id="ARBA00022723"/>
    </source>
</evidence>
<evidence type="ECO:0000256" key="7">
    <source>
        <dbReference type="ARBA" id="ARBA00022764"/>
    </source>
</evidence>
<feature type="binding site" evidence="15">
    <location>
        <begin position="489"/>
        <end position="490"/>
    </location>
    <ligand>
        <name>Mo-bis(molybdopterin guanine dinucleotide)</name>
        <dbReference type="ChEBI" id="CHEBI:60539"/>
    </ligand>
</feature>
<feature type="binding site" evidence="15">
    <location>
        <position position="352"/>
    </location>
    <ligand>
        <name>Mo-bis(molybdopterin guanine dinucleotide)</name>
        <dbReference type="ChEBI" id="CHEBI:60539"/>
    </ligand>
</feature>
<dbReference type="SUPFAM" id="SSF50692">
    <property type="entry name" value="ADC-like"/>
    <property type="match status" value="1"/>
</dbReference>
<dbReference type="KEGG" id="pnd:Pla175_31910"/>
<feature type="binding site" evidence="15">
    <location>
        <position position="88"/>
    </location>
    <ligand>
        <name>Mo-bis(molybdopterin guanine dinucleotide)</name>
        <dbReference type="ChEBI" id="CHEBI:60539"/>
    </ligand>
</feature>
<evidence type="ECO:0000256" key="10">
    <source>
        <dbReference type="ARBA" id="ARBA00023004"/>
    </source>
</evidence>
<dbReference type="PANTHER" id="PTHR43105">
    <property type="entry name" value="RESPIRATORY NITRATE REDUCTASE"/>
    <property type="match status" value="1"/>
</dbReference>
<feature type="binding site" evidence="15">
    <location>
        <position position="463"/>
    </location>
    <ligand>
        <name>Mo-bis(molybdopterin guanine dinucleotide)</name>
        <dbReference type="ChEBI" id="CHEBI:60539"/>
    </ligand>
</feature>
<feature type="binding site" evidence="15">
    <location>
        <position position="172"/>
    </location>
    <ligand>
        <name>Mo-bis(molybdopterin guanine dinucleotide)</name>
        <dbReference type="ChEBI" id="CHEBI:60539"/>
    </ligand>
</feature>
<feature type="binding site" evidence="15">
    <location>
        <position position="512"/>
    </location>
    <ligand>
        <name>Mo-bis(molybdopterin guanine dinucleotide)</name>
        <dbReference type="ChEBI" id="CHEBI:60539"/>
    </ligand>
</feature>
<comment type="function">
    <text evidence="15">Catalytic subunit of the nitrate reductase complex NapAB. Receives electrons from NapB and catalyzes the reduction of nitrate to nitrite.</text>
</comment>
<evidence type="ECO:0000256" key="13">
    <source>
        <dbReference type="ARBA" id="ARBA00052176"/>
    </source>
</evidence>
<comment type="cofactor">
    <cofactor evidence="15">
        <name>[4Fe-4S] cluster</name>
        <dbReference type="ChEBI" id="CHEBI:49883"/>
    </cofactor>
    <text evidence="15">Binds 1 [4Fe-4S] cluster.</text>
</comment>
<evidence type="ECO:0000256" key="16">
    <source>
        <dbReference type="SAM" id="SignalP"/>
    </source>
</evidence>
<evidence type="ECO:0000256" key="12">
    <source>
        <dbReference type="ARBA" id="ARBA00023063"/>
    </source>
</evidence>
<evidence type="ECO:0000256" key="6">
    <source>
        <dbReference type="ARBA" id="ARBA00022729"/>
    </source>
</evidence>
<evidence type="ECO:0000256" key="1">
    <source>
        <dbReference type="ARBA" id="ARBA00008747"/>
    </source>
</evidence>
<feature type="binding site" evidence="15">
    <location>
        <position position="168"/>
    </location>
    <ligand>
        <name>Mo-bis(molybdopterin guanine dinucleotide)</name>
        <dbReference type="ChEBI" id="CHEBI:60539"/>
    </ligand>
</feature>
<dbReference type="Gene3D" id="3.30.200.210">
    <property type="match status" value="1"/>
</dbReference>
<evidence type="ECO:0000256" key="2">
    <source>
        <dbReference type="ARBA" id="ARBA00022448"/>
    </source>
</evidence>
<dbReference type="InterPro" id="IPR006311">
    <property type="entry name" value="TAT_signal"/>
</dbReference>
<dbReference type="GO" id="GO:0042128">
    <property type="term" value="P:nitrate assimilation"/>
    <property type="evidence" value="ECO:0007669"/>
    <property type="project" value="UniProtKB-UniRule"/>
</dbReference>
<dbReference type="FunFam" id="2.40.40.20:FF:000005">
    <property type="entry name" value="Periplasmic nitrate reductase"/>
    <property type="match status" value="1"/>
</dbReference>
<dbReference type="GO" id="GO:0005506">
    <property type="term" value="F:iron ion binding"/>
    <property type="evidence" value="ECO:0007669"/>
    <property type="project" value="UniProtKB-UniRule"/>
</dbReference>
<keyword evidence="7" id="KW-0574">Periplasm</keyword>
<dbReference type="InterPro" id="IPR010051">
    <property type="entry name" value="Periplasm_NO3_reductase_lsu"/>
</dbReference>
<evidence type="ECO:0000313" key="18">
    <source>
        <dbReference type="EMBL" id="QDU89796.1"/>
    </source>
</evidence>
<dbReference type="GO" id="GO:0050140">
    <property type="term" value="F:nitrate reductase (cytochrome) activity"/>
    <property type="evidence" value="ECO:0007669"/>
    <property type="project" value="UniProtKB-EC"/>
</dbReference>
<evidence type="ECO:0000259" key="17">
    <source>
        <dbReference type="PROSITE" id="PS51669"/>
    </source>
</evidence>
<evidence type="ECO:0000256" key="14">
    <source>
        <dbReference type="ARBA" id="ARBA00055000"/>
    </source>
</evidence>